<dbReference type="eggNOG" id="ENOG502SCED">
    <property type="taxonomic scope" value="Eukaryota"/>
</dbReference>
<dbReference type="InterPro" id="IPR007175">
    <property type="entry name" value="Rpr2/Snm1/Rpp21"/>
</dbReference>
<dbReference type="OMA" id="HIRARLD"/>
<evidence type="ECO:0000256" key="1">
    <source>
        <dbReference type="ARBA" id="ARBA00022694"/>
    </source>
</evidence>
<evidence type="ECO:0000256" key="2">
    <source>
        <dbReference type="ARBA" id="ARBA00022723"/>
    </source>
</evidence>
<evidence type="ECO:0000256" key="4">
    <source>
        <dbReference type="ARBA" id="ARBA00038402"/>
    </source>
</evidence>
<evidence type="ECO:0000256" key="3">
    <source>
        <dbReference type="ARBA" id="ARBA00022833"/>
    </source>
</evidence>
<dbReference type="GO" id="GO:0046872">
    <property type="term" value="F:metal ion binding"/>
    <property type="evidence" value="ECO:0007669"/>
    <property type="project" value="UniProtKB-KW"/>
</dbReference>
<evidence type="ECO:0008006" key="8">
    <source>
        <dbReference type="Google" id="ProtNLM"/>
    </source>
</evidence>
<name>M2N733_BAUPA</name>
<sequence>MAKNKTKGGVPNKHLRARLSYLQQAAIYLTARNAHHPDSGRCCDATGHPSNRAVERDYAVKRDDDLSPGSSLNFPATGGLPLYLNSHLRQVALKSQIRLHTDVKHAFCKACNTALVEGQTCRRYIENLSKGGKKPHADVSVLQCNACGAAKRFPIGAKRQKRKGERQPCLPSAEEPLPAQSRAPCRI</sequence>
<evidence type="ECO:0000256" key="5">
    <source>
        <dbReference type="SAM" id="MobiDB-lite"/>
    </source>
</evidence>
<dbReference type="Pfam" id="PF04032">
    <property type="entry name" value="Rpr2"/>
    <property type="match status" value="1"/>
</dbReference>
<comment type="similarity">
    <text evidence="4">Belongs to the eukaryotic/archaeal RNase P protein component 4 family.</text>
</comment>
<dbReference type="OrthoDB" id="128536at2759"/>
<dbReference type="GeneID" id="19115437"/>
<dbReference type="AlphaFoldDB" id="M2N733"/>
<dbReference type="PANTHER" id="PTHR14742">
    <property type="entry name" value="RIBONUCLEASE P SUBUNIT P21"/>
    <property type="match status" value="1"/>
</dbReference>
<dbReference type="Proteomes" id="UP000011761">
    <property type="component" value="Unassembled WGS sequence"/>
</dbReference>
<protein>
    <recommendedName>
        <fullName evidence="8">RNAse P Rpr2/Rpp21 subunit domain-containing protein</fullName>
    </recommendedName>
</protein>
<dbReference type="EMBL" id="KB445558">
    <property type="protein sequence ID" value="EMC94590.1"/>
    <property type="molecule type" value="Genomic_DNA"/>
</dbReference>
<keyword evidence="1" id="KW-0819">tRNA processing</keyword>
<dbReference type="STRING" id="717646.M2N733"/>
<keyword evidence="7" id="KW-1185">Reference proteome</keyword>
<accession>M2N733</accession>
<proteinExistence type="inferred from homology"/>
<evidence type="ECO:0000313" key="6">
    <source>
        <dbReference type="EMBL" id="EMC94590.1"/>
    </source>
</evidence>
<dbReference type="KEGG" id="bcom:BAUCODRAFT_553501"/>
<feature type="region of interest" description="Disordered" evidence="5">
    <location>
        <begin position="158"/>
        <end position="187"/>
    </location>
</feature>
<dbReference type="PANTHER" id="PTHR14742:SF0">
    <property type="entry name" value="RIBONUCLEASE P PROTEIN SUBUNIT P21"/>
    <property type="match status" value="1"/>
</dbReference>
<reference evidence="6 7" key="1">
    <citation type="journal article" date="2012" name="PLoS Pathog.">
        <title>Diverse lifestyles and strategies of plant pathogenesis encoded in the genomes of eighteen Dothideomycetes fungi.</title>
        <authorList>
            <person name="Ohm R.A."/>
            <person name="Feau N."/>
            <person name="Henrissat B."/>
            <person name="Schoch C.L."/>
            <person name="Horwitz B.A."/>
            <person name="Barry K.W."/>
            <person name="Condon B.J."/>
            <person name="Copeland A.C."/>
            <person name="Dhillon B."/>
            <person name="Glaser F."/>
            <person name="Hesse C.N."/>
            <person name="Kosti I."/>
            <person name="LaButti K."/>
            <person name="Lindquist E.A."/>
            <person name="Lucas S."/>
            <person name="Salamov A.A."/>
            <person name="Bradshaw R.E."/>
            <person name="Ciuffetti L."/>
            <person name="Hamelin R.C."/>
            <person name="Kema G.H.J."/>
            <person name="Lawrence C."/>
            <person name="Scott J.A."/>
            <person name="Spatafora J.W."/>
            <person name="Turgeon B.G."/>
            <person name="de Wit P.J.G.M."/>
            <person name="Zhong S."/>
            <person name="Goodwin S.B."/>
            <person name="Grigoriev I.V."/>
        </authorList>
    </citation>
    <scope>NUCLEOTIDE SEQUENCE [LARGE SCALE GENOMIC DNA]</scope>
    <source>
        <strain evidence="6 7">UAMH 10762</strain>
    </source>
</reference>
<dbReference type="Gene3D" id="6.20.50.20">
    <property type="match status" value="1"/>
</dbReference>
<evidence type="ECO:0000313" key="7">
    <source>
        <dbReference type="Proteomes" id="UP000011761"/>
    </source>
</evidence>
<keyword evidence="3" id="KW-0862">Zinc</keyword>
<dbReference type="RefSeq" id="XP_007678390.1">
    <property type="nucleotide sequence ID" value="XM_007680200.1"/>
</dbReference>
<dbReference type="HOGENOM" id="CLU_079140_1_1_1"/>
<organism evidence="6 7">
    <name type="scientific">Baudoinia panamericana (strain UAMH 10762)</name>
    <name type="common">Angels' share fungus</name>
    <name type="synonym">Baudoinia compniacensis (strain UAMH 10762)</name>
    <dbReference type="NCBI Taxonomy" id="717646"/>
    <lineage>
        <taxon>Eukaryota</taxon>
        <taxon>Fungi</taxon>
        <taxon>Dikarya</taxon>
        <taxon>Ascomycota</taxon>
        <taxon>Pezizomycotina</taxon>
        <taxon>Dothideomycetes</taxon>
        <taxon>Dothideomycetidae</taxon>
        <taxon>Mycosphaerellales</taxon>
        <taxon>Teratosphaeriaceae</taxon>
        <taxon>Baudoinia</taxon>
    </lineage>
</organism>
<keyword evidence="2" id="KW-0479">Metal-binding</keyword>
<dbReference type="GO" id="GO:0008033">
    <property type="term" value="P:tRNA processing"/>
    <property type="evidence" value="ECO:0007669"/>
    <property type="project" value="UniProtKB-KW"/>
</dbReference>
<dbReference type="GO" id="GO:0005655">
    <property type="term" value="C:nucleolar ribonuclease P complex"/>
    <property type="evidence" value="ECO:0007669"/>
    <property type="project" value="TreeGrafter"/>
</dbReference>
<gene>
    <name evidence="6" type="ORF">BAUCODRAFT_553501</name>
</gene>